<feature type="transmembrane region" description="Helical" evidence="8">
    <location>
        <begin position="413"/>
        <end position="445"/>
    </location>
</feature>
<reference evidence="10 11" key="1">
    <citation type="journal article" date="2017" name="Nat. Commun.">
        <title>Genome assembly with in vitro proximity ligation data and whole-genome triplication in lettuce.</title>
        <authorList>
            <person name="Reyes-Chin-Wo S."/>
            <person name="Wang Z."/>
            <person name="Yang X."/>
            <person name="Kozik A."/>
            <person name="Arikit S."/>
            <person name="Song C."/>
            <person name="Xia L."/>
            <person name="Froenicke L."/>
            <person name="Lavelle D.O."/>
            <person name="Truco M.J."/>
            <person name="Xia R."/>
            <person name="Zhu S."/>
            <person name="Xu C."/>
            <person name="Xu H."/>
            <person name="Xu X."/>
            <person name="Cox K."/>
            <person name="Korf I."/>
            <person name="Meyers B.C."/>
            <person name="Michelmore R.W."/>
        </authorList>
    </citation>
    <scope>NUCLEOTIDE SEQUENCE [LARGE SCALE GENOMIC DNA]</scope>
    <source>
        <strain evidence="11">cv. Salinas</strain>
        <tissue evidence="10">Seedlings</tissue>
    </source>
</reference>
<dbReference type="InterPro" id="IPR026961">
    <property type="entry name" value="PGG_dom"/>
</dbReference>
<evidence type="ECO:0000256" key="6">
    <source>
        <dbReference type="ARBA" id="ARBA00023136"/>
    </source>
</evidence>
<comment type="subcellular location">
    <subcellularLocation>
        <location evidence="1">Membrane</location>
        <topology evidence="1">Multi-pass membrane protein</topology>
    </subcellularLocation>
</comment>
<feature type="transmembrane region" description="Helical" evidence="8">
    <location>
        <begin position="345"/>
        <end position="368"/>
    </location>
</feature>
<dbReference type="SMART" id="SM00248">
    <property type="entry name" value="ANK"/>
    <property type="match status" value="5"/>
</dbReference>
<proteinExistence type="predicted"/>
<dbReference type="Pfam" id="PF12796">
    <property type="entry name" value="Ank_2"/>
    <property type="match status" value="2"/>
</dbReference>
<evidence type="ECO:0000256" key="5">
    <source>
        <dbReference type="ARBA" id="ARBA00023043"/>
    </source>
</evidence>
<keyword evidence="11" id="KW-1185">Reference proteome</keyword>
<evidence type="ECO:0000259" key="9">
    <source>
        <dbReference type="Pfam" id="PF13962"/>
    </source>
</evidence>
<feature type="repeat" description="ANK" evidence="7">
    <location>
        <begin position="107"/>
        <end position="129"/>
    </location>
</feature>
<evidence type="ECO:0000256" key="3">
    <source>
        <dbReference type="ARBA" id="ARBA00022737"/>
    </source>
</evidence>
<feature type="transmembrane region" description="Helical" evidence="8">
    <location>
        <begin position="375"/>
        <end position="401"/>
    </location>
</feature>
<dbReference type="EMBL" id="NBSK02000005">
    <property type="protein sequence ID" value="KAJ0206804.1"/>
    <property type="molecule type" value="Genomic_DNA"/>
</dbReference>
<keyword evidence="3" id="KW-0677">Repeat</keyword>
<dbReference type="PANTHER" id="PTHR24186:SF37">
    <property type="entry name" value="PGG DOMAIN-CONTAINING PROTEIN"/>
    <property type="match status" value="1"/>
</dbReference>
<keyword evidence="4 8" id="KW-1133">Transmembrane helix</keyword>
<keyword evidence="5 7" id="KW-0040">ANK repeat</keyword>
<accession>A0A9R1VK55</accession>
<dbReference type="InterPro" id="IPR002110">
    <property type="entry name" value="Ankyrin_rpt"/>
</dbReference>
<dbReference type="Proteomes" id="UP000235145">
    <property type="component" value="Unassembled WGS sequence"/>
</dbReference>
<feature type="repeat" description="ANK" evidence="7">
    <location>
        <begin position="73"/>
        <end position="99"/>
    </location>
</feature>
<dbReference type="PANTHER" id="PTHR24186">
    <property type="entry name" value="PROTEIN PHOSPHATASE 1 REGULATORY SUBUNIT"/>
    <property type="match status" value="1"/>
</dbReference>
<dbReference type="PROSITE" id="PS50297">
    <property type="entry name" value="ANK_REP_REGION"/>
    <property type="match status" value="2"/>
</dbReference>
<dbReference type="Gene3D" id="1.25.40.20">
    <property type="entry name" value="Ankyrin repeat-containing domain"/>
    <property type="match status" value="1"/>
</dbReference>
<dbReference type="Pfam" id="PF13962">
    <property type="entry name" value="PGG"/>
    <property type="match status" value="1"/>
</dbReference>
<dbReference type="AlphaFoldDB" id="A0A9R1VK55"/>
<keyword evidence="2 8" id="KW-0812">Transmembrane</keyword>
<sequence length="467" mass="52489">MVVLTFESYIELLYRSNKILISSHQNDPLILDRVTLNRYGDLPLHIASMLGHTNFVKEILNRKPQLAMEPDSQRRLPLHIASTKGHVELVRALLSASTEACLACDCDGNNPLHLAAIKGRSDVVKELVQARPHAARAIVQQETILHLCVNHNQPEILKFLIETTGDDEFVSFKDSQGNNILHLAVVYRQTETINFLLLSTTIQVNEENSSGETPMDILGQGPKDLKYQQILQSLTRAGAVEAKIGNLFRQDPQSSRNEIGVDGLDDYNKRQASPFYLKETSKNSDDWLDKKRNTLMVVASLIATMAFQAGSNPPGGVWQEGSREDPNIKAGYAIMATIHPLEYQIFLVCNTVGFVSSLSIILLLISGLPFLKHRFFMWILMVIMWIAATSMSATYSIFIWLLSPKAESNTFRNVVICIVLVWIGLMTLLVVGHIIRLIAIAMRILRRLLFPKKRPILRPTIRNQDGM</sequence>
<dbReference type="InterPro" id="IPR036770">
    <property type="entry name" value="Ankyrin_rpt-contain_sf"/>
</dbReference>
<organism evidence="10 11">
    <name type="scientific">Lactuca sativa</name>
    <name type="common">Garden lettuce</name>
    <dbReference type="NCBI Taxonomy" id="4236"/>
    <lineage>
        <taxon>Eukaryota</taxon>
        <taxon>Viridiplantae</taxon>
        <taxon>Streptophyta</taxon>
        <taxon>Embryophyta</taxon>
        <taxon>Tracheophyta</taxon>
        <taxon>Spermatophyta</taxon>
        <taxon>Magnoliopsida</taxon>
        <taxon>eudicotyledons</taxon>
        <taxon>Gunneridae</taxon>
        <taxon>Pentapetalae</taxon>
        <taxon>asterids</taxon>
        <taxon>campanulids</taxon>
        <taxon>Asterales</taxon>
        <taxon>Asteraceae</taxon>
        <taxon>Cichorioideae</taxon>
        <taxon>Cichorieae</taxon>
        <taxon>Lactucinae</taxon>
        <taxon>Lactuca</taxon>
    </lineage>
</organism>
<evidence type="ECO:0000256" key="2">
    <source>
        <dbReference type="ARBA" id="ARBA00022692"/>
    </source>
</evidence>
<gene>
    <name evidence="10" type="ORF">LSAT_V11C500257310</name>
</gene>
<evidence type="ECO:0000256" key="8">
    <source>
        <dbReference type="SAM" id="Phobius"/>
    </source>
</evidence>
<evidence type="ECO:0000256" key="4">
    <source>
        <dbReference type="ARBA" id="ARBA00022989"/>
    </source>
</evidence>
<evidence type="ECO:0000313" key="10">
    <source>
        <dbReference type="EMBL" id="KAJ0206804.1"/>
    </source>
</evidence>
<evidence type="ECO:0000256" key="7">
    <source>
        <dbReference type="PROSITE-ProRule" id="PRU00023"/>
    </source>
</evidence>
<name>A0A9R1VK55_LACSA</name>
<dbReference type="SUPFAM" id="SSF48403">
    <property type="entry name" value="Ankyrin repeat"/>
    <property type="match status" value="1"/>
</dbReference>
<evidence type="ECO:0000256" key="1">
    <source>
        <dbReference type="ARBA" id="ARBA00004141"/>
    </source>
</evidence>
<dbReference type="PROSITE" id="PS50088">
    <property type="entry name" value="ANK_REPEAT"/>
    <property type="match status" value="2"/>
</dbReference>
<feature type="domain" description="PGG" evidence="9">
    <location>
        <begin position="286"/>
        <end position="400"/>
    </location>
</feature>
<comment type="caution">
    <text evidence="10">The sequence shown here is derived from an EMBL/GenBank/DDBJ whole genome shotgun (WGS) entry which is preliminary data.</text>
</comment>
<evidence type="ECO:0000313" key="11">
    <source>
        <dbReference type="Proteomes" id="UP000235145"/>
    </source>
</evidence>
<protein>
    <recommendedName>
        <fullName evidence="9">PGG domain-containing protein</fullName>
    </recommendedName>
</protein>
<dbReference type="GO" id="GO:0016020">
    <property type="term" value="C:membrane"/>
    <property type="evidence" value="ECO:0007669"/>
    <property type="project" value="UniProtKB-SubCell"/>
</dbReference>
<keyword evidence="6 8" id="KW-0472">Membrane</keyword>